<sequence length="49" mass="5259">YQYRANGCDLVIVGAGNQIELEDFEVSSLIISNEVGAGNLRIYLEGVGV</sequence>
<reference evidence="1" key="1">
    <citation type="journal article" date="2014" name="Front. Microbiol.">
        <title>High frequency of phylogenetically diverse reductive dehalogenase-homologous genes in deep subseafloor sedimentary metagenomes.</title>
        <authorList>
            <person name="Kawai M."/>
            <person name="Futagami T."/>
            <person name="Toyoda A."/>
            <person name="Takaki Y."/>
            <person name="Nishi S."/>
            <person name="Hori S."/>
            <person name="Arai W."/>
            <person name="Tsubouchi T."/>
            <person name="Morono Y."/>
            <person name="Uchiyama I."/>
            <person name="Ito T."/>
            <person name="Fujiyama A."/>
            <person name="Inagaki F."/>
            <person name="Takami H."/>
        </authorList>
    </citation>
    <scope>NUCLEOTIDE SEQUENCE</scope>
    <source>
        <strain evidence="1">Expedition CK06-06</strain>
    </source>
</reference>
<accession>X1L2C4</accession>
<proteinExistence type="predicted"/>
<gene>
    <name evidence="1" type="ORF">S03H2_69776</name>
</gene>
<organism evidence="1">
    <name type="scientific">marine sediment metagenome</name>
    <dbReference type="NCBI Taxonomy" id="412755"/>
    <lineage>
        <taxon>unclassified sequences</taxon>
        <taxon>metagenomes</taxon>
        <taxon>ecological metagenomes</taxon>
    </lineage>
</organism>
<dbReference type="EMBL" id="BARU01046185">
    <property type="protein sequence ID" value="GAI00031.1"/>
    <property type="molecule type" value="Genomic_DNA"/>
</dbReference>
<evidence type="ECO:0000313" key="1">
    <source>
        <dbReference type="EMBL" id="GAI00031.1"/>
    </source>
</evidence>
<protein>
    <submittedName>
        <fullName evidence="1">Uncharacterized protein</fullName>
    </submittedName>
</protein>
<feature type="non-terminal residue" evidence="1">
    <location>
        <position position="1"/>
    </location>
</feature>
<comment type="caution">
    <text evidence="1">The sequence shown here is derived from an EMBL/GenBank/DDBJ whole genome shotgun (WGS) entry which is preliminary data.</text>
</comment>
<dbReference type="AlphaFoldDB" id="X1L2C4"/>
<name>X1L2C4_9ZZZZ</name>